<dbReference type="Gene3D" id="3.30.230.10">
    <property type="match status" value="1"/>
</dbReference>
<keyword evidence="17" id="KW-1185">Reference proteome</keyword>
<dbReference type="Pfam" id="PF08544">
    <property type="entry name" value="GHMP_kinases_C"/>
    <property type="match status" value="1"/>
</dbReference>
<dbReference type="AlphaFoldDB" id="A0A2P8DZJ3"/>
<feature type="binding site" evidence="11">
    <location>
        <begin position="68"/>
        <end position="71"/>
    </location>
    <ligand>
        <name>substrate</name>
    </ligand>
</feature>
<dbReference type="NCBIfam" id="TIGR00131">
    <property type="entry name" value="gal_kin"/>
    <property type="match status" value="1"/>
</dbReference>
<protein>
    <recommendedName>
        <fullName evidence="11 12">Galactokinase</fullName>
        <ecNumber evidence="11 12">2.7.1.6</ecNumber>
    </recommendedName>
    <alternativeName>
        <fullName evidence="11">Galactose kinase</fullName>
    </alternativeName>
</protein>
<feature type="binding site" evidence="11">
    <location>
        <position position="161"/>
    </location>
    <ligand>
        <name>Mg(2+)</name>
        <dbReference type="ChEBI" id="CHEBI:18420"/>
    </ligand>
</feature>
<feature type="domain" description="GHMP kinase N-terminal" evidence="13">
    <location>
        <begin position="126"/>
        <end position="213"/>
    </location>
</feature>
<dbReference type="EC" id="2.7.1.6" evidence="11 12"/>
<comment type="catalytic activity">
    <reaction evidence="11">
        <text>alpha-D-galactose + ATP = alpha-D-galactose 1-phosphate + ADP + H(+)</text>
        <dbReference type="Rhea" id="RHEA:13553"/>
        <dbReference type="ChEBI" id="CHEBI:15378"/>
        <dbReference type="ChEBI" id="CHEBI:28061"/>
        <dbReference type="ChEBI" id="CHEBI:30616"/>
        <dbReference type="ChEBI" id="CHEBI:58336"/>
        <dbReference type="ChEBI" id="CHEBI:456216"/>
        <dbReference type="EC" id="2.7.1.6"/>
    </reaction>
</comment>
<dbReference type="SUPFAM" id="SSF55060">
    <property type="entry name" value="GHMP Kinase, C-terminal domain"/>
    <property type="match status" value="1"/>
</dbReference>
<keyword evidence="5 11" id="KW-0547">Nucleotide-binding</keyword>
<evidence type="ECO:0000259" key="14">
    <source>
        <dbReference type="Pfam" id="PF08544"/>
    </source>
</evidence>
<keyword evidence="10 11" id="KW-0119">Carbohydrate metabolism</keyword>
<keyword evidence="7 11" id="KW-0067">ATP-binding</keyword>
<dbReference type="PANTHER" id="PTHR10457:SF7">
    <property type="entry name" value="GALACTOKINASE-RELATED"/>
    <property type="match status" value="1"/>
</dbReference>
<dbReference type="Pfam" id="PF10509">
    <property type="entry name" value="GalKase_gal_bdg"/>
    <property type="match status" value="1"/>
</dbReference>
<dbReference type="InterPro" id="IPR013750">
    <property type="entry name" value="GHMP_kinase_C_dom"/>
</dbReference>
<evidence type="ECO:0000259" key="15">
    <source>
        <dbReference type="Pfam" id="PF10509"/>
    </source>
</evidence>
<comment type="subcellular location">
    <subcellularLocation>
        <location evidence="11">Cytoplasm</location>
    </subcellularLocation>
</comment>
<dbReference type="InterPro" id="IPR036554">
    <property type="entry name" value="GHMP_kinase_C_sf"/>
</dbReference>
<feature type="active site" description="Proton acceptor" evidence="11">
    <location>
        <position position="205"/>
    </location>
</feature>
<feature type="domain" description="GHMP kinase C-terminal" evidence="14">
    <location>
        <begin position="317"/>
        <end position="396"/>
    </location>
</feature>
<accession>A0A2P8DZJ3</accession>
<dbReference type="PRINTS" id="PR00959">
    <property type="entry name" value="MEVGALKINASE"/>
</dbReference>
<dbReference type="InterPro" id="IPR019741">
    <property type="entry name" value="Galactokinase_CS"/>
</dbReference>
<comment type="similarity">
    <text evidence="1 11">Belongs to the GHMP kinase family. GalK subfamily.</text>
</comment>
<comment type="caution">
    <text evidence="16">The sequence shown here is derived from an EMBL/GenBank/DDBJ whole genome shotgun (WGS) entry which is preliminary data.</text>
</comment>
<dbReference type="InterPro" id="IPR019539">
    <property type="entry name" value="GalKase_N"/>
</dbReference>
<feature type="domain" description="Galactokinase N-terminal" evidence="15">
    <location>
        <begin position="45"/>
        <end position="90"/>
    </location>
</feature>
<dbReference type="PROSITE" id="PS00106">
    <property type="entry name" value="GALACTOKINASE"/>
    <property type="match status" value="1"/>
</dbReference>
<evidence type="ECO:0000256" key="12">
    <source>
        <dbReference type="NCBIfam" id="TIGR00131"/>
    </source>
</evidence>
<dbReference type="EMBL" id="PYGF01000009">
    <property type="protein sequence ID" value="PSL02607.1"/>
    <property type="molecule type" value="Genomic_DNA"/>
</dbReference>
<dbReference type="Gene3D" id="3.30.70.890">
    <property type="entry name" value="GHMP kinase, C-terminal domain"/>
    <property type="match status" value="1"/>
</dbReference>
<comment type="function">
    <text evidence="11">Catalyzes the transfer of the gamma-phosphate of ATP to D-galactose to form alpha-D-galactose-1-phosphate (Gal-1-P).</text>
</comment>
<reference evidence="16 17" key="1">
    <citation type="submission" date="2018-03" db="EMBL/GenBank/DDBJ databases">
        <title>Genomic Encyclopedia of Archaeal and Bacterial Type Strains, Phase II (KMG-II): from individual species to whole genera.</title>
        <authorList>
            <person name="Goeker M."/>
        </authorList>
    </citation>
    <scope>NUCLEOTIDE SEQUENCE [LARGE SCALE GENOMIC DNA]</scope>
    <source>
        <strain evidence="16 17">DSM 28057</strain>
    </source>
</reference>
<comment type="pathway">
    <text evidence="11">Carbohydrate metabolism; galactose metabolism.</text>
</comment>
<evidence type="ECO:0000313" key="16">
    <source>
        <dbReference type="EMBL" id="PSL02607.1"/>
    </source>
</evidence>
<evidence type="ECO:0000256" key="9">
    <source>
        <dbReference type="ARBA" id="ARBA00023144"/>
    </source>
</evidence>
<evidence type="ECO:0000259" key="13">
    <source>
        <dbReference type="Pfam" id="PF00288"/>
    </source>
</evidence>
<dbReference type="GO" id="GO:0004335">
    <property type="term" value="F:galactokinase activity"/>
    <property type="evidence" value="ECO:0007669"/>
    <property type="project" value="UniProtKB-UniRule"/>
</dbReference>
<evidence type="ECO:0000313" key="17">
    <source>
        <dbReference type="Proteomes" id="UP000240708"/>
    </source>
</evidence>
<evidence type="ECO:0000256" key="2">
    <source>
        <dbReference type="ARBA" id="ARBA00022490"/>
    </source>
</evidence>
<evidence type="ECO:0000256" key="3">
    <source>
        <dbReference type="ARBA" id="ARBA00022679"/>
    </source>
</evidence>
<dbReference type="PANTHER" id="PTHR10457">
    <property type="entry name" value="MEVALONATE KINASE/GALACTOKINASE"/>
    <property type="match status" value="1"/>
</dbReference>
<dbReference type="PROSITE" id="PS00627">
    <property type="entry name" value="GHMP_KINASES_ATP"/>
    <property type="match status" value="1"/>
</dbReference>
<evidence type="ECO:0000256" key="4">
    <source>
        <dbReference type="ARBA" id="ARBA00022723"/>
    </source>
</evidence>
<dbReference type="InterPro" id="IPR006206">
    <property type="entry name" value="Mevalonate/galactokinase"/>
</dbReference>
<evidence type="ECO:0000256" key="1">
    <source>
        <dbReference type="ARBA" id="ARBA00006566"/>
    </source>
</evidence>
<evidence type="ECO:0000256" key="8">
    <source>
        <dbReference type="ARBA" id="ARBA00022842"/>
    </source>
</evidence>
<evidence type="ECO:0000256" key="7">
    <source>
        <dbReference type="ARBA" id="ARBA00022840"/>
    </source>
</evidence>
<evidence type="ECO:0000256" key="6">
    <source>
        <dbReference type="ARBA" id="ARBA00022777"/>
    </source>
</evidence>
<keyword evidence="6 11" id="KW-0418">Kinase</keyword>
<dbReference type="InterPro" id="IPR006204">
    <property type="entry name" value="GHMP_kinase_N_dom"/>
</dbReference>
<evidence type="ECO:0000256" key="11">
    <source>
        <dbReference type="HAMAP-Rule" id="MF_00246"/>
    </source>
</evidence>
<evidence type="ECO:0000256" key="5">
    <source>
        <dbReference type="ARBA" id="ARBA00022741"/>
    </source>
</evidence>
<feature type="binding site" evidence="11">
    <location>
        <begin position="155"/>
        <end position="161"/>
    </location>
    <ligand>
        <name>ATP</name>
        <dbReference type="ChEBI" id="CHEBI:30616"/>
    </ligand>
</feature>
<name>A0A2P8DZJ3_9BACT</name>
<dbReference type="PIRSF" id="PIRSF000530">
    <property type="entry name" value="Galactokinase"/>
    <property type="match status" value="1"/>
</dbReference>
<dbReference type="UniPathway" id="UPA00214"/>
<dbReference type="InterPro" id="IPR020568">
    <property type="entry name" value="Ribosomal_Su5_D2-typ_SF"/>
</dbReference>
<evidence type="ECO:0000256" key="10">
    <source>
        <dbReference type="ARBA" id="ARBA00023277"/>
    </source>
</evidence>
<dbReference type="FunFam" id="3.30.230.10:FF:000017">
    <property type="entry name" value="Galactokinase"/>
    <property type="match status" value="1"/>
</dbReference>
<feature type="site" description="Transition state stabilizer" evidence="11">
    <location>
        <position position="62"/>
    </location>
</feature>
<dbReference type="InterPro" id="IPR006203">
    <property type="entry name" value="GHMP_knse_ATP-bd_CS"/>
</dbReference>
<dbReference type="InterPro" id="IPR014721">
    <property type="entry name" value="Ribsml_uS5_D2-typ_fold_subgr"/>
</dbReference>
<proteinExistence type="inferred from homology"/>
<dbReference type="PRINTS" id="PR00473">
    <property type="entry name" value="GALCTOKINASE"/>
</dbReference>
<keyword evidence="2 11" id="KW-0963">Cytoplasm</keyword>
<dbReference type="InterPro" id="IPR022963">
    <property type="entry name" value="Galactokinase_bac"/>
</dbReference>
<keyword evidence="8 11" id="KW-0460">Magnesium</keyword>
<keyword evidence="4 11" id="KW-0479">Metal-binding</keyword>
<dbReference type="GO" id="GO:0000287">
    <property type="term" value="F:magnesium ion binding"/>
    <property type="evidence" value="ECO:0007669"/>
    <property type="project" value="UniProtKB-UniRule"/>
</dbReference>
<dbReference type="Pfam" id="PF00288">
    <property type="entry name" value="GHMP_kinases_N"/>
    <property type="match status" value="1"/>
</dbReference>
<dbReference type="GO" id="GO:0006012">
    <property type="term" value="P:galactose metabolic process"/>
    <property type="evidence" value="ECO:0007669"/>
    <property type="project" value="UniProtKB-UniRule"/>
</dbReference>
<dbReference type="FunFam" id="3.30.70.890:FF:000001">
    <property type="entry name" value="Galactokinase"/>
    <property type="match status" value="1"/>
</dbReference>
<dbReference type="InterPro" id="IPR000705">
    <property type="entry name" value="Galactokinase"/>
</dbReference>
<dbReference type="GO" id="GO:0005829">
    <property type="term" value="C:cytosol"/>
    <property type="evidence" value="ECO:0007669"/>
    <property type="project" value="TreeGrafter"/>
</dbReference>
<feature type="binding site" evidence="11">
    <location>
        <position position="255"/>
    </location>
    <ligand>
        <name>substrate</name>
    </ligand>
</feature>
<gene>
    <name evidence="11" type="primary">galK</name>
    <name evidence="16" type="ORF">CLV48_10976</name>
</gene>
<feature type="binding site" evidence="11">
    <location>
        <position position="102"/>
    </location>
    <ligand>
        <name>ATP</name>
        <dbReference type="ChEBI" id="CHEBI:30616"/>
    </ligand>
</feature>
<keyword evidence="9 11" id="KW-0299">Galactose metabolism</keyword>
<dbReference type="Proteomes" id="UP000240708">
    <property type="component" value="Unassembled WGS sequence"/>
</dbReference>
<sequence length="418" mass="47045">MVLGILKKVWLLLGRIRFDYGIKIFFFDKSICFIAQYMRKLIETTFKDLFQKVPLIVNSPGRINLIGEHTDYNEGFVMPAAIDKKMYVGIAENGLSNARIYSLDFQEEFTFDIRSFSPKKGHWATYIMGVTAQLQQAGYQVKGFDMVFGGDIPVGAGLSSSAALECAAGFALASLFGFDIPRLSLVHYAQKAEHLFAGVQCGIMDQFASVMGKKGHVIRLDCRDLSYEYFPLDLGDYQILLVDTQVKHSLADTAYNRRRNECAEVVLMAQQNLVGVKSLRDLRLKDLDQLKAYINEEVLGRGEFIIEENERVIDTSKALKEGNLKKVGELMYASHEGLSKKYSVSCTELDFLVEMTQPMDYVLGSRMMGGGFGGCTINILKKESVEIFKETITASYADKFKKTPKFYEVNLEEGTSRL</sequence>
<feature type="binding site" evidence="11">
    <location>
        <position position="193"/>
    </location>
    <ligand>
        <name>Mg(2+)</name>
        <dbReference type="ChEBI" id="CHEBI:18420"/>
    </ligand>
</feature>
<organism evidence="16 17">
    <name type="scientific">Cecembia rubra</name>
    <dbReference type="NCBI Taxonomy" id="1485585"/>
    <lineage>
        <taxon>Bacteria</taxon>
        <taxon>Pseudomonadati</taxon>
        <taxon>Bacteroidota</taxon>
        <taxon>Cytophagia</taxon>
        <taxon>Cytophagales</taxon>
        <taxon>Cyclobacteriaceae</taxon>
        <taxon>Cecembia</taxon>
    </lineage>
</organism>
<dbReference type="HAMAP" id="MF_00246">
    <property type="entry name" value="Galactokinase"/>
    <property type="match status" value="1"/>
</dbReference>
<keyword evidence="3 11" id="KW-0808">Transferase</keyword>
<dbReference type="SUPFAM" id="SSF54211">
    <property type="entry name" value="Ribosomal protein S5 domain 2-like"/>
    <property type="match status" value="1"/>
</dbReference>
<dbReference type="GO" id="GO:0005524">
    <property type="term" value="F:ATP binding"/>
    <property type="evidence" value="ECO:0007669"/>
    <property type="project" value="UniProtKB-UniRule"/>
</dbReference>